<dbReference type="Pfam" id="PF00296">
    <property type="entry name" value="Bac_luciferase"/>
    <property type="match status" value="1"/>
</dbReference>
<evidence type="ECO:0000313" key="4">
    <source>
        <dbReference type="Proteomes" id="UP000054302"/>
    </source>
</evidence>
<dbReference type="Proteomes" id="UP000054302">
    <property type="component" value="Unassembled WGS sequence"/>
</dbReference>
<dbReference type="InterPro" id="IPR011251">
    <property type="entry name" value="Luciferase-like_dom"/>
</dbReference>
<dbReference type="EMBL" id="KN847524">
    <property type="protein sequence ID" value="KIV90647.1"/>
    <property type="molecule type" value="Genomic_DNA"/>
</dbReference>
<dbReference type="SUPFAM" id="SSF51679">
    <property type="entry name" value="Bacterial luciferase-like"/>
    <property type="match status" value="1"/>
</dbReference>
<organism evidence="3 4">
    <name type="scientific">Exophiala mesophila</name>
    <name type="common">Black yeast-like fungus</name>
    <dbReference type="NCBI Taxonomy" id="212818"/>
    <lineage>
        <taxon>Eukaryota</taxon>
        <taxon>Fungi</taxon>
        <taxon>Dikarya</taxon>
        <taxon>Ascomycota</taxon>
        <taxon>Pezizomycotina</taxon>
        <taxon>Eurotiomycetes</taxon>
        <taxon>Chaetothyriomycetidae</taxon>
        <taxon>Chaetothyriales</taxon>
        <taxon>Herpotrichiellaceae</taxon>
        <taxon>Exophiala</taxon>
    </lineage>
</organism>
<dbReference type="InterPro" id="IPR016215">
    <property type="entry name" value="NTA_MOA"/>
</dbReference>
<dbReference type="NCBIfam" id="TIGR03860">
    <property type="entry name" value="FMN_nitrolo"/>
    <property type="match status" value="1"/>
</dbReference>
<comment type="similarity">
    <text evidence="1">Belongs to the NtaA/SnaA/DszA monooxygenase family.</text>
</comment>
<dbReference type="GO" id="GO:0004497">
    <property type="term" value="F:monooxygenase activity"/>
    <property type="evidence" value="ECO:0007669"/>
    <property type="project" value="InterPro"/>
</dbReference>
<dbReference type="PANTHER" id="PTHR30011">
    <property type="entry name" value="ALKANESULFONATE MONOOXYGENASE-RELATED"/>
    <property type="match status" value="1"/>
</dbReference>
<dbReference type="GO" id="GO:0016705">
    <property type="term" value="F:oxidoreductase activity, acting on paired donors, with incorporation or reduction of molecular oxygen"/>
    <property type="evidence" value="ECO:0007669"/>
    <property type="project" value="InterPro"/>
</dbReference>
<dbReference type="STRING" id="212818.A0A0D1Z757"/>
<dbReference type="Gene3D" id="3.20.20.30">
    <property type="entry name" value="Luciferase-like domain"/>
    <property type="match status" value="1"/>
</dbReference>
<dbReference type="RefSeq" id="XP_016222221.1">
    <property type="nucleotide sequence ID" value="XM_016372889.1"/>
</dbReference>
<protein>
    <recommendedName>
        <fullName evidence="2">Luciferase-like domain-containing protein</fullName>
    </recommendedName>
</protein>
<evidence type="ECO:0000259" key="2">
    <source>
        <dbReference type="Pfam" id="PF00296"/>
    </source>
</evidence>
<dbReference type="OMA" id="HGLKEQI"/>
<dbReference type="InterPro" id="IPR051260">
    <property type="entry name" value="Diverse_substr_monoxygenases"/>
</dbReference>
<dbReference type="PANTHER" id="PTHR30011:SF41">
    <property type="entry name" value="XENOBIOTIC COMPOUND MONOOXYGENASE, DSZA FAMILY (AFU_ORTHOLOGUE AFUA_3G15040)"/>
    <property type="match status" value="1"/>
</dbReference>
<name>A0A0D1Z757_EXOME</name>
<feature type="domain" description="Luciferase-like" evidence="2">
    <location>
        <begin position="80"/>
        <end position="355"/>
    </location>
</feature>
<reference evidence="3 4" key="1">
    <citation type="submission" date="2015-01" db="EMBL/GenBank/DDBJ databases">
        <title>The Genome Sequence of Exophiala mesophila CBS40295.</title>
        <authorList>
            <consortium name="The Broad Institute Genomics Platform"/>
            <person name="Cuomo C."/>
            <person name="de Hoog S."/>
            <person name="Gorbushina A."/>
            <person name="Stielow B."/>
            <person name="Teixiera M."/>
            <person name="Abouelleil A."/>
            <person name="Chapman S.B."/>
            <person name="Priest M."/>
            <person name="Young S.K."/>
            <person name="Wortman J."/>
            <person name="Nusbaum C."/>
            <person name="Birren B."/>
        </authorList>
    </citation>
    <scope>NUCLEOTIDE SEQUENCE [LARGE SCALE GENOMIC DNA]</scope>
    <source>
        <strain evidence="3 4">CBS 40295</strain>
    </source>
</reference>
<dbReference type="InterPro" id="IPR036661">
    <property type="entry name" value="Luciferase-like_sf"/>
</dbReference>
<keyword evidence="4" id="KW-1185">Reference proteome</keyword>
<dbReference type="PIRSF" id="PIRSF000337">
    <property type="entry name" value="NTA_MOA"/>
    <property type="match status" value="1"/>
</dbReference>
<dbReference type="VEuPathDB" id="FungiDB:PV10_07930"/>
<accession>A0A0D1Z757</accession>
<dbReference type="AlphaFoldDB" id="A0A0D1Z757"/>
<sequence>MFDGRKSECIRCTKTHLTMSSQAKLVVTTSPSLQEQDPSVLIGNIASNGTKKQLILNAFVMNTPGHLSPGLWRHPHNRTDEYKTLKFWTDLAQLLDKAKFHAMFIADTLGAYDVYKGPANHVPVLASGAQFPVLDPLYLVPALSAVTKNLIIGVTASTTYDKPYALARRFSTVDHLSNGRIGWNIVTSYLDSAARNHGLDQQIPHDERYAIAEEYMQVLYKLWEGSWRDDAVTADRQSGIYAQADAVRQINHIGKYFNVPGPHISEPSPQRTPFLFQAGTSQAGSAFGARHAEAIFVGGQLPEGVKKTVDSIRAQVQGEGRDPQSVKVILGITVIVAETDAAAAAKKQELLSYTDKEGVLGLFGGWTGVDLAEYSDDEDFLFTGSTRIESIVSRWAATVPGSENLPWNKSHIAEYLALGGMMAKVVGSGKTVANELEKWAEITGVDGFNLAHVTNPGSFEDIVTYLIPELQRKGLFRTDVDKEGATARGVFQGNDRLRPDHPGSVYKWGVGERVPQYQHDTT</sequence>
<proteinExistence type="inferred from homology"/>
<dbReference type="OrthoDB" id="5561043at2759"/>
<dbReference type="HOGENOM" id="CLU_022256_0_0_1"/>
<evidence type="ECO:0000256" key="1">
    <source>
        <dbReference type="ARBA" id="ARBA00033748"/>
    </source>
</evidence>
<dbReference type="GeneID" id="27325775"/>
<evidence type="ECO:0000313" key="3">
    <source>
        <dbReference type="EMBL" id="KIV90647.1"/>
    </source>
</evidence>
<gene>
    <name evidence="3" type="ORF">PV10_07930</name>
</gene>